<organism evidence="1 2">
    <name type="scientific">Coniosporium uncinatum</name>
    <dbReference type="NCBI Taxonomy" id="93489"/>
    <lineage>
        <taxon>Eukaryota</taxon>
        <taxon>Fungi</taxon>
        <taxon>Dikarya</taxon>
        <taxon>Ascomycota</taxon>
        <taxon>Pezizomycotina</taxon>
        <taxon>Dothideomycetes</taxon>
        <taxon>Dothideomycetes incertae sedis</taxon>
        <taxon>Coniosporium</taxon>
    </lineage>
</organism>
<proteinExistence type="predicted"/>
<dbReference type="Proteomes" id="UP001186974">
    <property type="component" value="Unassembled WGS sequence"/>
</dbReference>
<accession>A0ACC3DYS5</accession>
<keyword evidence="2" id="KW-1185">Reference proteome</keyword>
<comment type="caution">
    <text evidence="1">The sequence shown here is derived from an EMBL/GenBank/DDBJ whole genome shotgun (WGS) entry which is preliminary data.</text>
</comment>
<protein>
    <submittedName>
        <fullName evidence="1">Uncharacterized protein</fullName>
    </submittedName>
</protein>
<evidence type="ECO:0000313" key="2">
    <source>
        <dbReference type="Proteomes" id="UP001186974"/>
    </source>
</evidence>
<sequence>MASTTVGKSGRMYVKGEMLQRHREDHKLSVFKAESGNESFVLKRVPRPFYDLSLRLAAEFAGSRRLRMHIDCNQEEGILVYPYYKSTLLALIQEDPDFPVAERKKILRCAGEALQELHGKDWIHIDVKPDNILVNWTCDKEGNKSVSDVILGDFDIAFKLEGGESRQTPYAIGNPMWRSPEGQTGRGVTKASDMFSFGLVCIYTMGGGEFLLLNDYQELVRRGIKPEQEILIRHFSYFGPVPKGLLKQVNSEDWCNALKGASEIAEEAVQDQPELRFERWGEELGPETQNMISGMTGLDPTARTTID</sequence>
<dbReference type="EMBL" id="JAWDJW010000065">
    <property type="protein sequence ID" value="KAK3081790.1"/>
    <property type="molecule type" value="Genomic_DNA"/>
</dbReference>
<name>A0ACC3DYS5_9PEZI</name>
<gene>
    <name evidence="1" type="ORF">LTS18_002710</name>
</gene>
<evidence type="ECO:0000313" key="1">
    <source>
        <dbReference type="EMBL" id="KAK3081790.1"/>
    </source>
</evidence>
<reference evidence="1" key="1">
    <citation type="submission" date="2024-09" db="EMBL/GenBank/DDBJ databases">
        <title>Black Yeasts Isolated from many extreme environments.</title>
        <authorList>
            <person name="Coleine C."/>
            <person name="Stajich J.E."/>
            <person name="Selbmann L."/>
        </authorList>
    </citation>
    <scope>NUCLEOTIDE SEQUENCE</scope>
    <source>
        <strain evidence="1">CCFEE 5737</strain>
    </source>
</reference>